<protein>
    <recommendedName>
        <fullName evidence="5">MARVEL domain-containing protein</fullName>
    </recommendedName>
</protein>
<dbReference type="AlphaFoldDB" id="A0A409Y3U2"/>
<feature type="region of interest" description="Disordered" evidence="1">
    <location>
        <begin position="211"/>
        <end position="327"/>
    </location>
</feature>
<feature type="compositionally biased region" description="Polar residues" evidence="1">
    <location>
        <begin position="265"/>
        <end position="281"/>
    </location>
</feature>
<comment type="caution">
    <text evidence="3">The sequence shown here is derived from an EMBL/GenBank/DDBJ whole genome shotgun (WGS) entry which is preliminary data.</text>
</comment>
<keyword evidence="2" id="KW-0472">Membrane</keyword>
<proteinExistence type="predicted"/>
<feature type="transmembrane region" description="Helical" evidence="2">
    <location>
        <begin position="70"/>
        <end position="89"/>
    </location>
</feature>
<evidence type="ECO:0000256" key="2">
    <source>
        <dbReference type="SAM" id="Phobius"/>
    </source>
</evidence>
<dbReference type="Proteomes" id="UP000284706">
    <property type="component" value="Unassembled WGS sequence"/>
</dbReference>
<dbReference type="InParanoid" id="A0A409Y3U2"/>
<evidence type="ECO:0008006" key="5">
    <source>
        <dbReference type="Google" id="ProtNLM"/>
    </source>
</evidence>
<keyword evidence="4" id="KW-1185">Reference proteome</keyword>
<feature type="transmembrane region" description="Helical" evidence="2">
    <location>
        <begin position="12"/>
        <end position="30"/>
    </location>
</feature>
<evidence type="ECO:0000256" key="1">
    <source>
        <dbReference type="SAM" id="MobiDB-lite"/>
    </source>
</evidence>
<feature type="region of interest" description="Disordered" evidence="1">
    <location>
        <begin position="119"/>
        <end position="143"/>
    </location>
</feature>
<evidence type="ECO:0000313" key="4">
    <source>
        <dbReference type="Proteomes" id="UP000284706"/>
    </source>
</evidence>
<evidence type="ECO:0000313" key="3">
    <source>
        <dbReference type="EMBL" id="PPQ97611.1"/>
    </source>
</evidence>
<dbReference type="EMBL" id="NHYE01001220">
    <property type="protein sequence ID" value="PPQ97611.1"/>
    <property type="molecule type" value="Genomic_DNA"/>
</dbReference>
<sequence length="327" mass="35464">MNYFYIYRNVIFGLIVILSFPVLGLSAVWSEHKTGLAGASSFEGMAIFTACLSIVLFPALALLPIFRKNAFVLYIISEILILLVMWIFWMTSMILIFQMKCPAQPVALTVLKIRATPNTKGTTTPAPPTINKSPTGSANTGPQPLSAADAKELCDDLNALRGLSVFIFVIVLKYLLYLTIVALVNHARGNYIWQTSVKDLSTKYMPTIKLTHSPASSSESSIDVERKAPNNLTPGDHPAQVVAPVTYPPVPPPLNQNQSQQVPNASAQPQPTFAPQSSSQYAYPAQGVQQQSPGQVVQTISYSQRPPASASQATLRPAPMVPSLPQV</sequence>
<dbReference type="STRING" id="231916.A0A409Y3U2"/>
<keyword evidence="2" id="KW-1133">Transmembrane helix</keyword>
<feature type="compositionally biased region" description="Polar residues" evidence="1">
    <location>
        <begin position="299"/>
        <end position="314"/>
    </location>
</feature>
<keyword evidence="2" id="KW-0812">Transmembrane</keyword>
<feature type="transmembrane region" description="Helical" evidence="2">
    <location>
        <begin position="165"/>
        <end position="184"/>
    </location>
</feature>
<feature type="compositionally biased region" description="Low complexity" evidence="1">
    <location>
        <begin position="255"/>
        <end position="264"/>
    </location>
</feature>
<accession>A0A409Y3U2</accession>
<name>A0A409Y3U2_9AGAR</name>
<gene>
    <name evidence="3" type="ORF">CVT26_002369</name>
</gene>
<reference evidence="3 4" key="1">
    <citation type="journal article" date="2018" name="Evol. Lett.">
        <title>Horizontal gene cluster transfer increased hallucinogenic mushroom diversity.</title>
        <authorList>
            <person name="Reynolds H.T."/>
            <person name="Vijayakumar V."/>
            <person name="Gluck-Thaler E."/>
            <person name="Korotkin H.B."/>
            <person name="Matheny P.B."/>
            <person name="Slot J.C."/>
        </authorList>
    </citation>
    <scope>NUCLEOTIDE SEQUENCE [LARGE SCALE GENOMIC DNA]</scope>
    <source>
        <strain evidence="3 4">SRW20</strain>
    </source>
</reference>
<feature type="transmembrane region" description="Helical" evidence="2">
    <location>
        <begin position="42"/>
        <end position="63"/>
    </location>
</feature>
<organism evidence="3 4">
    <name type="scientific">Gymnopilus dilepis</name>
    <dbReference type="NCBI Taxonomy" id="231916"/>
    <lineage>
        <taxon>Eukaryota</taxon>
        <taxon>Fungi</taxon>
        <taxon>Dikarya</taxon>
        <taxon>Basidiomycota</taxon>
        <taxon>Agaricomycotina</taxon>
        <taxon>Agaricomycetes</taxon>
        <taxon>Agaricomycetidae</taxon>
        <taxon>Agaricales</taxon>
        <taxon>Agaricineae</taxon>
        <taxon>Hymenogastraceae</taxon>
        <taxon>Gymnopilus</taxon>
    </lineage>
</organism>
<dbReference type="OrthoDB" id="3364107at2759"/>
<feature type="compositionally biased region" description="Low complexity" evidence="1">
    <location>
        <begin position="286"/>
        <end position="298"/>
    </location>
</feature>